<accession>A0ABS3DH48</accession>
<evidence type="ECO:0000259" key="1">
    <source>
        <dbReference type="Pfam" id="PF14423"/>
    </source>
</evidence>
<keyword evidence="3" id="KW-1185">Reference proteome</keyword>
<feature type="domain" description="Immunity protein Imm5" evidence="1">
    <location>
        <begin position="1"/>
        <end position="40"/>
    </location>
</feature>
<reference evidence="2 3" key="1">
    <citation type="submission" date="2021-02" db="EMBL/GenBank/DDBJ databases">
        <title>De Novo genome assembly of isolated myxobacteria.</title>
        <authorList>
            <person name="Stevens D.C."/>
        </authorList>
    </citation>
    <scope>NUCLEOTIDE SEQUENCE [LARGE SCALE GENOMIC DNA]</scope>
    <source>
        <strain evidence="2 3">ATCC 29039</strain>
    </source>
</reference>
<gene>
    <name evidence="2" type="ORF">JYK02_24460</name>
</gene>
<dbReference type="Proteomes" id="UP000664052">
    <property type="component" value="Unassembled WGS sequence"/>
</dbReference>
<sequence>MDASMFAAAAYAGGPSWDASSAPARRLQFWEWWLSDSVPHAYCSVAS</sequence>
<protein>
    <recommendedName>
        <fullName evidence="1">Immunity protein Imm5 domain-containing protein</fullName>
    </recommendedName>
</protein>
<dbReference type="InterPro" id="IPR025675">
    <property type="entry name" value="Imm5"/>
</dbReference>
<name>A0ABS3DH48_9BACT</name>
<dbReference type="Pfam" id="PF14423">
    <property type="entry name" value="Imm5"/>
    <property type="match status" value="1"/>
</dbReference>
<evidence type="ECO:0000313" key="3">
    <source>
        <dbReference type="Proteomes" id="UP000664052"/>
    </source>
</evidence>
<dbReference type="EMBL" id="JAFIMU010000007">
    <property type="protein sequence ID" value="MBN8230671.1"/>
    <property type="molecule type" value="Genomic_DNA"/>
</dbReference>
<comment type="caution">
    <text evidence="2">The sequence shown here is derived from an EMBL/GenBank/DDBJ whole genome shotgun (WGS) entry which is preliminary data.</text>
</comment>
<organism evidence="2 3">
    <name type="scientific">Corallococcus macrosporus</name>
    <dbReference type="NCBI Taxonomy" id="35"/>
    <lineage>
        <taxon>Bacteria</taxon>
        <taxon>Pseudomonadati</taxon>
        <taxon>Myxococcota</taxon>
        <taxon>Myxococcia</taxon>
        <taxon>Myxococcales</taxon>
        <taxon>Cystobacterineae</taxon>
        <taxon>Myxococcaceae</taxon>
        <taxon>Corallococcus</taxon>
    </lineage>
</organism>
<proteinExistence type="predicted"/>
<evidence type="ECO:0000313" key="2">
    <source>
        <dbReference type="EMBL" id="MBN8230671.1"/>
    </source>
</evidence>